<evidence type="ECO:0000313" key="2">
    <source>
        <dbReference type="Proteomes" id="UP001595579"/>
    </source>
</evidence>
<reference evidence="2" key="1">
    <citation type="journal article" date="2019" name="Int. J. Syst. Evol. Microbiol.">
        <title>The Global Catalogue of Microorganisms (GCM) 10K type strain sequencing project: providing services to taxonomists for standard genome sequencing and annotation.</title>
        <authorList>
            <consortium name="The Broad Institute Genomics Platform"/>
            <consortium name="The Broad Institute Genome Sequencing Center for Infectious Disease"/>
            <person name="Wu L."/>
            <person name="Ma J."/>
        </authorList>
    </citation>
    <scope>NUCLEOTIDE SEQUENCE [LARGE SCALE GENOMIC DNA]</scope>
    <source>
        <strain evidence="2">CECT 7698</strain>
    </source>
</reference>
<accession>A0ABV7LN07</accession>
<gene>
    <name evidence="1" type="ORF">ACFOEV_05630</name>
</gene>
<keyword evidence="2" id="KW-1185">Reference proteome</keyword>
<evidence type="ECO:0000313" key="1">
    <source>
        <dbReference type="EMBL" id="MFC3283090.1"/>
    </source>
</evidence>
<dbReference type="RefSeq" id="WP_386772160.1">
    <property type="nucleotide sequence ID" value="NZ_JBHRUG010000013.1"/>
</dbReference>
<sequence>MVIRHARQLTRGEISATHEGAILDYPYVETEHESFFEVTEKQALGIRQALAKDETAWVNGQRVLELYTKPRQH</sequence>
<dbReference type="Proteomes" id="UP001595579">
    <property type="component" value="Unassembled WGS sequence"/>
</dbReference>
<name>A0ABV7LN07_9GAMM</name>
<proteinExistence type="predicted"/>
<dbReference type="EMBL" id="JBHRUG010000013">
    <property type="protein sequence ID" value="MFC3283090.1"/>
    <property type="molecule type" value="Genomic_DNA"/>
</dbReference>
<protein>
    <submittedName>
        <fullName evidence="1">Uncharacterized protein</fullName>
    </submittedName>
</protein>
<comment type="caution">
    <text evidence="1">The sequence shown here is derived from an EMBL/GenBank/DDBJ whole genome shotgun (WGS) entry which is preliminary data.</text>
</comment>
<organism evidence="1 2">
    <name type="scientific">Litchfieldella rifensis</name>
    <dbReference type="NCBI Taxonomy" id="762643"/>
    <lineage>
        <taxon>Bacteria</taxon>
        <taxon>Pseudomonadati</taxon>
        <taxon>Pseudomonadota</taxon>
        <taxon>Gammaproteobacteria</taxon>
        <taxon>Oceanospirillales</taxon>
        <taxon>Halomonadaceae</taxon>
        <taxon>Litchfieldella</taxon>
    </lineage>
</organism>